<evidence type="ECO:0000313" key="2">
    <source>
        <dbReference type="EMBL" id="MBK5932286.1"/>
    </source>
</evidence>
<dbReference type="PANTHER" id="PTHR24567">
    <property type="entry name" value="CRP FAMILY TRANSCRIPTIONAL REGULATORY PROTEIN"/>
    <property type="match status" value="1"/>
</dbReference>
<protein>
    <submittedName>
        <fullName evidence="2">Crp/Fnr family transcriptional regulator</fullName>
    </submittedName>
</protein>
<dbReference type="InterPro" id="IPR014710">
    <property type="entry name" value="RmlC-like_jellyroll"/>
</dbReference>
<dbReference type="SUPFAM" id="SSF51206">
    <property type="entry name" value="cAMP-binding domain-like"/>
    <property type="match status" value="1"/>
</dbReference>
<reference evidence="2" key="1">
    <citation type="submission" date="2017-05" db="EMBL/GenBank/DDBJ databases">
        <authorList>
            <person name="Imhoff J.F."/>
            <person name="Rahn T."/>
            <person name="Kuenzel S."/>
            <person name="Neulinger S.C."/>
        </authorList>
    </citation>
    <scope>NUCLEOTIDE SEQUENCE</scope>
    <source>
        <strain evidence="2">DSM 4395</strain>
    </source>
</reference>
<name>A0AAJ0UJA5_HALSE</name>
<sequence>MTDETDFTYLRHSPLTAGLSDDQVYALANIAYCRRLADQEVLIAEGNVENSLHIIAEGGIAVTRDLGKGEFTTIHVLHTGDLAGELGFISGQPHTATLRSLGRTQVCSLERSAFESLLEKDPWLVYNVMRNIIQVSQDILRRMNAQYVELTKYVYRSHAVF</sequence>
<evidence type="ECO:0000313" key="3">
    <source>
        <dbReference type="Proteomes" id="UP001296967"/>
    </source>
</evidence>
<feature type="domain" description="Cyclic nucleotide-binding" evidence="1">
    <location>
        <begin position="15"/>
        <end position="118"/>
    </location>
</feature>
<gene>
    <name evidence="2" type="ORF">CCR82_17550</name>
</gene>
<keyword evidence="3" id="KW-1185">Reference proteome</keyword>
<dbReference type="AlphaFoldDB" id="A0AAJ0UJA5"/>
<accession>A0AAJ0UJA5</accession>
<dbReference type="Pfam" id="PF00027">
    <property type="entry name" value="cNMP_binding"/>
    <property type="match status" value="1"/>
</dbReference>
<dbReference type="GO" id="GO:0003700">
    <property type="term" value="F:DNA-binding transcription factor activity"/>
    <property type="evidence" value="ECO:0007669"/>
    <property type="project" value="TreeGrafter"/>
</dbReference>
<dbReference type="RefSeq" id="WP_201247133.1">
    <property type="nucleotide sequence ID" value="NZ_NHSF01000087.1"/>
</dbReference>
<reference evidence="2" key="2">
    <citation type="journal article" date="2020" name="Microorganisms">
        <title>Osmotic Adaptation and Compatible Solute Biosynthesis of Phototrophic Bacteria as Revealed from Genome Analyses.</title>
        <authorList>
            <person name="Imhoff J.F."/>
            <person name="Rahn T."/>
            <person name="Kunzel S."/>
            <person name="Keller A."/>
            <person name="Neulinger S.C."/>
        </authorList>
    </citation>
    <scope>NUCLEOTIDE SEQUENCE</scope>
    <source>
        <strain evidence="2">DSM 4395</strain>
    </source>
</reference>
<comment type="caution">
    <text evidence="2">The sequence shown here is derived from an EMBL/GenBank/DDBJ whole genome shotgun (WGS) entry which is preliminary data.</text>
</comment>
<dbReference type="PANTHER" id="PTHR24567:SF68">
    <property type="entry name" value="DNA-BINDING TRANSCRIPTIONAL DUAL REGULATOR CRP"/>
    <property type="match status" value="1"/>
</dbReference>
<evidence type="ECO:0000259" key="1">
    <source>
        <dbReference type="PROSITE" id="PS50042"/>
    </source>
</evidence>
<proteinExistence type="predicted"/>
<dbReference type="Gene3D" id="2.60.120.10">
    <property type="entry name" value="Jelly Rolls"/>
    <property type="match status" value="1"/>
</dbReference>
<dbReference type="Proteomes" id="UP001296967">
    <property type="component" value="Unassembled WGS sequence"/>
</dbReference>
<dbReference type="InterPro" id="IPR050397">
    <property type="entry name" value="Env_Response_Regulators"/>
</dbReference>
<dbReference type="InterPro" id="IPR018490">
    <property type="entry name" value="cNMP-bd_dom_sf"/>
</dbReference>
<dbReference type="SMART" id="SM00100">
    <property type="entry name" value="cNMP"/>
    <property type="match status" value="1"/>
</dbReference>
<dbReference type="PROSITE" id="PS50042">
    <property type="entry name" value="CNMP_BINDING_3"/>
    <property type="match status" value="1"/>
</dbReference>
<dbReference type="CDD" id="cd00038">
    <property type="entry name" value="CAP_ED"/>
    <property type="match status" value="1"/>
</dbReference>
<dbReference type="InterPro" id="IPR000595">
    <property type="entry name" value="cNMP-bd_dom"/>
</dbReference>
<dbReference type="EMBL" id="NHSF01000087">
    <property type="protein sequence ID" value="MBK5932286.1"/>
    <property type="molecule type" value="Genomic_DNA"/>
</dbReference>
<organism evidence="2 3">
    <name type="scientific">Halochromatium salexigens</name>
    <name type="common">Chromatium salexigens</name>
    <dbReference type="NCBI Taxonomy" id="49447"/>
    <lineage>
        <taxon>Bacteria</taxon>
        <taxon>Pseudomonadati</taxon>
        <taxon>Pseudomonadota</taxon>
        <taxon>Gammaproteobacteria</taxon>
        <taxon>Chromatiales</taxon>
        <taxon>Chromatiaceae</taxon>
        <taxon>Halochromatium</taxon>
    </lineage>
</organism>
<dbReference type="GO" id="GO:0005829">
    <property type="term" value="C:cytosol"/>
    <property type="evidence" value="ECO:0007669"/>
    <property type="project" value="TreeGrafter"/>
</dbReference>